<evidence type="ECO:0000313" key="10">
    <source>
        <dbReference type="EMBL" id="PIQ68389.1"/>
    </source>
</evidence>
<feature type="domain" description="Lycopene cyclase" evidence="9">
    <location>
        <begin position="133"/>
        <end position="225"/>
    </location>
</feature>
<reference evidence="10 11" key="1">
    <citation type="submission" date="2017-09" db="EMBL/GenBank/DDBJ databases">
        <title>Depth-based differentiation of microbial function through sediment-hosted aquifers and enrichment of novel symbionts in the deep terrestrial subsurface.</title>
        <authorList>
            <person name="Probst A.J."/>
            <person name="Ladd B."/>
            <person name="Jarett J.K."/>
            <person name="Geller-Mcgrath D.E."/>
            <person name="Sieber C.M."/>
            <person name="Emerson J.B."/>
            <person name="Anantharaman K."/>
            <person name="Thomas B.C."/>
            <person name="Malmstrom R."/>
            <person name="Stieglmeier M."/>
            <person name="Klingl A."/>
            <person name="Woyke T."/>
            <person name="Ryan C.M."/>
            <person name="Banfield J.F."/>
        </authorList>
    </citation>
    <scope>NUCLEOTIDE SEQUENCE [LARGE SCALE GENOMIC DNA]</scope>
    <source>
        <strain evidence="10">CG11_big_fil_rev_8_21_14_0_20_46_11</strain>
    </source>
</reference>
<organism evidence="10 11">
    <name type="scientific">Candidatus Taylorbacteria bacterium CG11_big_fil_rev_8_21_14_0_20_46_11</name>
    <dbReference type="NCBI Taxonomy" id="1975025"/>
    <lineage>
        <taxon>Bacteria</taxon>
        <taxon>Candidatus Tayloriibacteriota</taxon>
    </lineage>
</organism>
<feature type="transmembrane region" description="Helical" evidence="8">
    <location>
        <begin position="76"/>
        <end position="99"/>
    </location>
</feature>
<evidence type="ECO:0000256" key="1">
    <source>
        <dbReference type="ARBA" id="ARBA00004141"/>
    </source>
</evidence>
<dbReference type="InterPro" id="IPR017825">
    <property type="entry name" value="Lycopene_cyclase_dom"/>
</dbReference>
<evidence type="ECO:0000256" key="5">
    <source>
        <dbReference type="ARBA" id="ARBA00022989"/>
    </source>
</evidence>
<dbReference type="AlphaFoldDB" id="A0A2H0KAX8"/>
<comment type="subcellular location">
    <subcellularLocation>
        <location evidence="1">Membrane</location>
        <topology evidence="1">Multi-pass membrane protein</topology>
    </subcellularLocation>
</comment>
<protein>
    <recommendedName>
        <fullName evidence="9">Lycopene cyclase domain-containing protein</fullName>
    </recommendedName>
</protein>
<keyword evidence="3 8" id="KW-0812">Transmembrane</keyword>
<dbReference type="GO" id="GO:0016872">
    <property type="term" value="F:intramolecular lyase activity"/>
    <property type="evidence" value="ECO:0007669"/>
    <property type="project" value="InterPro"/>
</dbReference>
<evidence type="ECO:0000256" key="6">
    <source>
        <dbReference type="ARBA" id="ARBA00023136"/>
    </source>
</evidence>
<proteinExistence type="predicted"/>
<comment type="caution">
    <text evidence="10">The sequence shown here is derived from an EMBL/GenBank/DDBJ whole genome shotgun (WGS) entry which is preliminary data.</text>
</comment>
<feature type="transmembrane region" description="Helical" evidence="8">
    <location>
        <begin position="111"/>
        <end position="129"/>
    </location>
</feature>
<evidence type="ECO:0000256" key="4">
    <source>
        <dbReference type="ARBA" id="ARBA00022746"/>
    </source>
</evidence>
<dbReference type="Proteomes" id="UP000229342">
    <property type="component" value="Unassembled WGS sequence"/>
</dbReference>
<keyword evidence="4" id="KW-0125">Carotenoid biosynthesis</keyword>
<dbReference type="GO" id="GO:0016117">
    <property type="term" value="P:carotenoid biosynthetic process"/>
    <property type="evidence" value="ECO:0007669"/>
    <property type="project" value="UniProtKB-KW"/>
</dbReference>
<evidence type="ECO:0000259" key="9">
    <source>
        <dbReference type="Pfam" id="PF18916"/>
    </source>
</evidence>
<evidence type="ECO:0000313" key="11">
    <source>
        <dbReference type="Proteomes" id="UP000229342"/>
    </source>
</evidence>
<dbReference type="Pfam" id="PF18916">
    <property type="entry name" value="Lycopene_cyc"/>
    <property type="match status" value="1"/>
</dbReference>
<comment type="pathway">
    <text evidence="2">Carotenoid biosynthesis.</text>
</comment>
<keyword evidence="5 8" id="KW-1133">Transmembrane helix</keyword>
<evidence type="ECO:0000256" key="8">
    <source>
        <dbReference type="SAM" id="Phobius"/>
    </source>
</evidence>
<feature type="transmembrane region" description="Helical" evidence="8">
    <location>
        <begin position="6"/>
        <end position="24"/>
    </location>
</feature>
<sequence>MYTHAYFIGELVMFLPAFLLFFFLRKDLRREMMIAGFVFGLVAFLSEPIFILHYWHPEYIFPLSYGNIALGSMEDFLYGFLKGGIAAVIFEVLCAKGFYVKRIRTHHWKRTLIPIFGAATALFIVPMMLWDWNPIYTSAFTILVFLVALILYRSDLVLEACISGVLVTVLTFIGFKLLLALYPGLIEAWWKRDNLSGIMLSGIPIEEMLESFVVGFFGGPFYEFFNGLRLKKYVSASHY</sequence>
<evidence type="ECO:0000256" key="2">
    <source>
        <dbReference type="ARBA" id="ARBA00004829"/>
    </source>
</evidence>
<gene>
    <name evidence="10" type="ORF">COV91_04445</name>
</gene>
<feature type="transmembrane region" description="Helical" evidence="8">
    <location>
        <begin position="36"/>
        <end position="56"/>
    </location>
</feature>
<keyword evidence="6 8" id="KW-0472">Membrane</keyword>
<evidence type="ECO:0000256" key="7">
    <source>
        <dbReference type="ARBA" id="ARBA00023235"/>
    </source>
</evidence>
<name>A0A2H0KAX8_9BACT</name>
<dbReference type="GO" id="GO:0016020">
    <property type="term" value="C:membrane"/>
    <property type="evidence" value="ECO:0007669"/>
    <property type="project" value="UniProtKB-SubCell"/>
</dbReference>
<dbReference type="GO" id="GO:0045436">
    <property type="term" value="F:lycopene beta cyclase activity"/>
    <property type="evidence" value="ECO:0007669"/>
    <property type="project" value="UniProtKB-ARBA"/>
</dbReference>
<accession>A0A2H0KAX8</accession>
<feature type="transmembrane region" description="Helical" evidence="8">
    <location>
        <begin position="135"/>
        <end position="152"/>
    </location>
</feature>
<feature type="transmembrane region" description="Helical" evidence="8">
    <location>
        <begin position="164"/>
        <end position="186"/>
    </location>
</feature>
<keyword evidence="7" id="KW-0413">Isomerase</keyword>
<evidence type="ECO:0000256" key="3">
    <source>
        <dbReference type="ARBA" id="ARBA00022692"/>
    </source>
</evidence>
<dbReference type="EMBL" id="PCVG01000057">
    <property type="protein sequence ID" value="PIQ68389.1"/>
    <property type="molecule type" value="Genomic_DNA"/>
</dbReference>
<feature type="transmembrane region" description="Helical" evidence="8">
    <location>
        <begin position="198"/>
        <end position="222"/>
    </location>
</feature>